<accession>A0A5R8QCG5</accession>
<evidence type="ECO:0000256" key="4">
    <source>
        <dbReference type="ARBA" id="ARBA00022777"/>
    </source>
</evidence>
<dbReference type="GO" id="GO:0005829">
    <property type="term" value="C:cytosol"/>
    <property type="evidence" value="ECO:0007669"/>
    <property type="project" value="TreeGrafter"/>
</dbReference>
<feature type="domain" description="Carbohydrate kinase FGGY C-terminal" evidence="9">
    <location>
        <begin position="255"/>
        <end position="437"/>
    </location>
</feature>
<dbReference type="PANTHER" id="PTHR10196:SF69">
    <property type="entry name" value="GLYCEROL KINASE"/>
    <property type="match status" value="1"/>
</dbReference>
<evidence type="ECO:0000313" key="11">
    <source>
        <dbReference type="Proteomes" id="UP000306912"/>
    </source>
</evidence>
<evidence type="ECO:0000259" key="9">
    <source>
        <dbReference type="Pfam" id="PF02782"/>
    </source>
</evidence>
<evidence type="ECO:0000256" key="5">
    <source>
        <dbReference type="ARBA" id="ARBA00022840"/>
    </source>
</evidence>
<dbReference type="OrthoDB" id="9805576at2"/>
<dbReference type="SUPFAM" id="SSF53067">
    <property type="entry name" value="Actin-like ATPase domain"/>
    <property type="match status" value="2"/>
</dbReference>
<dbReference type="InterPro" id="IPR000577">
    <property type="entry name" value="Carb_kinase_FGGY"/>
</dbReference>
<dbReference type="AlphaFoldDB" id="A0A5R8QCG5"/>
<dbReference type="PROSITE" id="PS00933">
    <property type="entry name" value="FGGY_KINASES_1"/>
    <property type="match status" value="1"/>
</dbReference>
<evidence type="ECO:0000256" key="1">
    <source>
        <dbReference type="ARBA" id="ARBA00009156"/>
    </source>
</evidence>
<dbReference type="PROSITE" id="PS00445">
    <property type="entry name" value="FGGY_KINASES_2"/>
    <property type="match status" value="1"/>
</dbReference>
<dbReference type="GO" id="GO:0005524">
    <property type="term" value="F:ATP binding"/>
    <property type="evidence" value="ECO:0007669"/>
    <property type="project" value="UniProtKB-KW"/>
</dbReference>
<sequence length="470" mass="52400">MMDEYRVVIDQSTSGTKCLLVKIDAGIEVVERLDCKHQQIYPQEAWVEHDPMEIVDNVYRLLDELIDRYPGQITSISITNQRETIVAWHKSTGEPLANALVWQCIRSQQICEQLISAGYEATIRAKTGLKIDSYFSGPKLRWLFENNDEYKLAMQAGDLAVGTMDAWLIWNLTGGRVFATEPSNASRTLLFDIHRLAWDQELMELFRVTPEMLPIVLQSADDFGDYRGIPIISVMADSQAALFGQQCLDNGEIKATLGTGCSVMMQLGTGDAPNSNTMMTTIAWQQCGRANYALEGIIRSCGDTLIWAQENLQLFDSPELATQLAFELDDSNGVFFIPAQLGLAAPFWRPGAQAAVIGMTRSTTNAHVIRAVFDSIVYQIKAVIDEMEQLSSASITKVRLDGGVTKNQQLMQYLSSVLNRVVAVSETEELSALGALAIPGAFSINNKYTLYTPERIQTNYHQWKGYADMF</sequence>
<feature type="domain" description="Carbohydrate kinase FGGY N-terminal" evidence="8">
    <location>
        <begin position="5"/>
        <end position="244"/>
    </location>
</feature>
<dbReference type="Pfam" id="PF00370">
    <property type="entry name" value="FGGY_N"/>
    <property type="match status" value="1"/>
</dbReference>
<dbReference type="Gene3D" id="3.30.420.40">
    <property type="match status" value="2"/>
</dbReference>
<keyword evidence="3" id="KW-0547">Nucleotide-binding</keyword>
<keyword evidence="2 7" id="KW-0808">Transferase</keyword>
<name>A0A5R8QCG5_9FIRM</name>
<evidence type="ECO:0000259" key="8">
    <source>
        <dbReference type="Pfam" id="PF00370"/>
    </source>
</evidence>
<comment type="similarity">
    <text evidence="1 7">Belongs to the FGGY kinase family.</text>
</comment>
<reference evidence="10 11" key="1">
    <citation type="submission" date="2019-05" db="EMBL/GenBank/DDBJ databases">
        <title>Culicoidintestinum kansasii gen. nov., sp. nov. from the gastrointestinal tract of the biting midge, Culicoides sonorensis.</title>
        <authorList>
            <person name="Neupane S."/>
            <person name="Ghosh A."/>
            <person name="Gunther S."/>
            <person name="Martin K."/>
            <person name="Zurek L."/>
        </authorList>
    </citation>
    <scope>NUCLEOTIDE SEQUENCE [LARGE SCALE GENOMIC DNA]</scope>
    <source>
        <strain evidence="10 11">CS-1</strain>
    </source>
</reference>
<keyword evidence="5" id="KW-0067">ATP-binding</keyword>
<gene>
    <name evidence="10" type="ORF">FEZ08_07320</name>
</gene>
<dbReference type="PIRSF" id="PIRSF000538">
    <property type="entry name" value="GlpK"/>
    <property type="match status" value="1"/>
</dbReference>
<dbReference type="FunCoup" id="A0A5R8QCG5">
    <property type="interactions" value="262"/>
</dbReference>
<dbReference type="EMBL" id="VBWP01000005">
    <property type="protein sequence ID" value="TLG73970.1"/>
    <property type="molecule type" value="Genomic_DNA"/>
</dbReference>
<keyword evidence="4 7" id="KW-0418">Kinase</keyword>
<evidence type="ECO:0000313" key="10">
    <source>
        <dbReference type="EMBL" id="TLG73970.1"/>
    </source>
</evidence>
<dbReference type="InterPro" id="IPR018485">
    <property type="entry name" value="FGGY_C"/>
</dbReference>
<dbReference type="CDD" id="cd07769">
    <property type="entry name" value="ASKHA_NBD_FGGY_GK"/>
    <property type="match status" value="1"/>
</dbReference>
<evidence type="ECO:0000256" key="6">
    <source>
        <dbReference type="ARBA" id="ARBA00043149"/>
    </source>
</evidence>
<proteinExistence type="inferred from homology"/>
<dbReference type="InterPro" id="IPR018484">
    <property type="entry name" value="FGGY_N"/>
</dbReference>
<evidence type="ECO:0000256" key="7">
    <source>
        <dbReference type="RuleBase" id="RU003733"/>
    </source>
</evidence>
<dbReference type="InterPro" id="IPR018483">
    <property type="entry name" value="Carb_kinase_FGGY_CS"/>
</dbReference>
<keyword evidence="11" id="KW-1185">Reference proteome</keyword>
<organism evidence="10 11">
    <name type="scientific">Culicoidibacter larvae</name>
    <dbReference type="NCBI Taxonomy" id="2579976"/>
    <lineage>
        <taxon>Bacteria</taxon>
        <taxon>Bacillati</taxon>
        <taxon>Bacillota</taxon>
        <taxon>Culicoidibacteria</taxon>
        <taxon>Culicoidibacterales</taxon>
        <taxon>Culicoidibacteraceae</taxon>
        <taxon>Culicoidibacter</taxon>
    </lineage>
</organism>
<dbReference type="GO" id="GO:0019563">
    <property type="term" value="P:glycerol catabolic process"/>
    <property type="evidence" value="ECO:0007669"/>
    <property type="project" value="TreeGrafter"/>
</dbReference>
<dbReference type="InterPro" id="IPR043129">
    <property type="entry name" value="ATPase_NBD"/>
</dbReference>
<protein>
    <recommendedName>
        <fullName evidence="6">ATP:glycerol 3-phosphotransferase</fullName>
    </recommendedName>
</protein>
<dbReference type="InParanoid" id="A0A5R8QCG5"/>
<evidence type="ECO:0000256" key="2">
    <source>
        <dbReference type="ARBA" id="ARBA00022679"/>
    </source>
</evidence>
<evidence type="ECO:0000256" key="3">
    <source>
        <dbReference type="ARBA" id="ARBA00022741"/>
    </source>
</evidence>
<dbReference type="PANTHER" id="PTHR10196">
    <property type="entry name" value="SUGAR KINASE"/>
    <property type="match status" value="1"/>
</dbReference>
<dbReference type="GO" id="GO:0004370">
    <property type="term" value="F:glycerol kinase activity"/>
    <property type="evidence" value="ECO:0007669"/>
    <property type="project" value="TreeGrafter"/>
</dbReference>
<comment type="caution">
    <text evidence="10">The sequence shown here is derived from an EMBL/GenBank/DDBJ whole genome shotgun (WGS) entry which is preliminary data.</text>
</comment>
<dbReference type="Pfam" id="PF02782">
    <property type="entry name" value="FGGY_C"/>
    <property type="match status" value="1"/>
</dbReference>
<dbReference type="Proteomes" id="UP000306912">
    <property type="component" value="Unassembled WGS sequence"/>
</dbReference>